<sequence length="181" mass="20400">MRKWFILLALMLLAGCSSQSAMAGDSYAKEIIKQYPELKDHKFTVTSVKRVVDGDTFQTEEGDKVRLIGVNTPETVKPNSPVETYGKEASDFTKKQLSGKTVYMFSDAGDKDKYSRLLRYVFIQGEQKMFNEVLISEGYANTMTIPPNVLYADKFVKLEKTARDNNKGLWGIDSGSKKSKK</sequence>
<dbReference type="Proteomes" id="UP000293142">
    <property type="component" value="Unassembled WGS sequence"/>
</dbReference>
<dbReference type="PANTHER" id="PTHR12302:SF3">
    <property type="entry name" value="SERINE_THREONINE-PROTEIN KINASE 31"/>
    <property type="match status" value="1"/>
</dbReference>
<dbReference type="InterPro" id="IPR035437">
    <property type="entry name" value="SNase_OB-fold_sf"/>
</dbReference>
<proteinExistence type="predicted"/>
<protein>
    <submittedName>
        <fullName evidence="6">Nuclease</fullName>
    </submittedName>
</protein>
<evidence type="ECO:0000259" key="5">
    <source>
        <dbReference type="PROSITE" id="PS50830"/>
    </source>
</evidence>
<evidence type="ECO:0000313" key="7">
    <source>
        <dbReference type="Proteomes" id="UP000293142"/>
    </source>
</evidence>
<evidence type="ECO:0000256" key="3">
    <source>
        <dbReference type="ARBA" id="ARBA00022801"/>
    </source>
</evidence>
<dbReference type="SUPFAM" id="SSF50199">
    <property type="entry name" value="Staphylococcal nuclease"/>
    <property type="match status" value="1"/>
</dbReference>
<keyword evidence="2" id="KW-0255">Endonuclease</keyword>
<dbReference type="SMART" id="SM00318">
    <property type="entry name" value="SNc"/>
    <property type="match status" value="1"/>
</dbReference>
<dbReference type="EMBL" id="SIRE01000010">
    <property type="protein sequence ID" value="TBL78313.1"/>
    <property type="molecule type" value="Genomic_DNA"/>
</dbReference>
<evidence type="ECO:0000313" key="6">
    <source>
        <dbReference type="EMBL" id="TBL78313.1"/>
    </source>
</evidence>
<comment type="caution">
    <text evidence="6">The sequence shown here is derived from an EMBL/GenBank/DDBJ whole genome shotgun (WGS) entry which is preliminary data.</text>
</comment>
<dbReference type="RefSeq" id="WP_131014297.1">
    <property type="nucleotide sequence ID" value="NZ_SIRE01000010.1"/>
</dbReference>
<dbReference type="InterPro" id="IPR016071">
    <property type="entry name" value="Staphylococal_nuclease_OB-fold"/>
</dbReference>
<dbReference type="AlphaFoldDB" id="A0A4Q9DPQ6"/>
<dbReference type="GO" id="GO:0004519">
    <property type="term" value="F:endonuclease activity"/>
    <property type="evidence" value="ECO:0007669"/>
    <property type="project" value="UniProtKB-KW"/>
</dbReference>
<dbReference type="Gene3D" id="2.40.50.90">
    <property type="match status" value="1"/>
</dbReference>
<evidence type="ECO:0000256" key="4">
    <source>
        <dbReference type="SAM" id="SignalP"/>
    </source>
</evidence>
<keyword evidence="7" id="KW-1185">Reference proteome</keyword>
<dbReference type="GO" id="GO:0016787">
    <property type="term" value="F:hydrolase activity"/>
    <property type="evidence" value="ECO:0007669"/>
    <property type="project" value="UniProtKB-KW"/>
</dbReference>
<feature type="chain" id="PRO_5020471473" evidence="4">
    <location>
        <begin position="24"/>
        <end position="181"/>
    </location>
</feature>
<feature type="domain" description="TNase-like" evidence="5">
    <location>
        <begin position="42"/>
        <end position="172"/>
    </location>
</feature>
<dbReference type="Pfam" id="PF00565">
    <property type="entry name" value="SNase"/>
    <property type="match status" value="1"/>
</dbReference>
<dbReference type="PROSITE" id="PS50830">
    <property type="entry name" value="TNASE_3"/>
    <property type="match status" value="1"/>
</dbReference>
<keyword evidence="1" id="KW-0540">Nuclease</keyword>
<gene>
    <name evidence="6" type="ORF">EYB31_15730</name>
</gene>
<evidence type="ECO:0000256" key="2">
    <source>
        <dbReference type="ARBA" id="ARBA00022759"/>
    </source>
</evidence>
<keyword evidence="3" id="KW-0378">Hydrolase</keyword>
<dbReference type="PROSITE" id="PS51257">
    <property type="entry name" value="PROKAR_LIPOPROTEIN"/>
    <property type="match status" value="1"/>
</dbReference>
<feature type="signal peptide" evidence="4">
    <location>
        <begin position="1"/>
        <end position="23"/>
    </location>
</feature>
<organism evidence="6 7">
    <name type="scientific">Paenibacillus thalictri</name>
    <dbReference type="NCBI Taxonomy" id="2527873"/>
    <lineage>
        <taxon>Bacteria</taxon>
        <taxon>Bacillati</taxon>
        <taxon>Bacillota</taxon>
        <taxon>Bacilli</taxon>
        <taxon>Bacillales</taxon>
        <taxon>Paenibacillaceae</taxon>
        <taxon>Paenibacillus</taxon>
    </lineage>
</organism>
<dbReference type="PANTHER" id="PTHR12302">
    <property type="entry name" value="EBNA2 BINDING PROTEIN P100"/>
    <property type="match status" value="1"/>
</dbReference>
<accession>A0A4Q9DPQ6</accession>
<evidence type="ECO:0000256" key="1">
    <source>
        <dbReference type="ARBA" id="ARBA00022722"/>
    </source>
</evidence>
<keyword evidence="4" id="KW-0732">Signal</keyword>
<dbReference type="OrthoDB" id="4376109at2"/>
<name>A0A4Q9DPQ6_9BACL</name>
<reference evidence="6 7" key="1">
    <citation type="submission" date="2019-02" db="EMBL/GenBank/DDBJ databases">
        <title>Paenibacillus sp. nov., isolated from surface-sterilized tissue of Thalictrum simplex L.</title>
        <authorList>
            <person name="Tuo L."/>
        </authorList>
    </citation>
    <scope>NUCLEOTIDE SEQUENCE [LARGE SCALE GENOMIC DNA]</scope>
    <source>
        <strain evidence="6 7">N2SHLJ1</strain>
    </source>
</reference>